<dbReference type="KEGG" id="ajp:AMJAP_0356"/>
<dbReference type="CDD" id="cd03241">
    <property type="entry name" value="ABC_RecN"/>
    <property type="match status" value="2"/>
</dbReference>
<dbReference type="SUPFAM" id="SSF52540">
    <property type="entry name" value="P-loop containing nucleoside triphosphate hydrolases"/>
    <property type="match status" value="2"/>
</dbReference>
<dbReference type="InterPro" id="IPR003395">
    <property type="entry name" value="RecF/RecN/SMC_N"/>
</dbReference>
<keyword evidence="12" id="KW-1185">Reference proteome</keyword>
<evidence type="ECO:0000313" key="12">
    <source>
        <dbReference type="Proteomes" id="UP000595663"/>
    </source>
</evidence>
<dbReference type="GO" id="GO:0005524">
    <property type="term" value="F:ATP binding"/>
    <property type="evidence" value="ECO:0007669"/>
    <property type="project" value="UniProtKB-KW"/>
</dbReference>
<dbReference type="PANTHER" id="PTHR11059">
    <property type="entry name" value="DNA REPAIR PROTEIN RECN"/>
    <property type="match status" value="1"/>
</dbReference>
<dbReference type="AlphaFoldDB" id="A0A7R6SRB2"/>
<name>A0A7R6SRB2_9GAMM</name>
<reference evidence="11 12" key="1">
    <citation type="journal article" date="2008" name="Int. J. Syst. Evol. Microbiol.">
        <title>Amphritea japonica sp. nov. and Amphritea balenae sp. nov., isolated from the sediment adjacent to sperm whale carcasses off Kagoshima, Japan.</title>
        <authorList>
            <person name="Miyazaki M."/>
            <person name="Nogi Y."/>
            <person name="Fujiwara Y."/>
            <person name="Kawato M."/>
            <person name="Nagahama T."/>
            <person name="Kubokawa K."/>
            <person name="Horikoshi K."/>
        </authorList>
    </citation>
    <scope>NUCLEOTIDE SEQUENCE [LARGE SCALE GENOMIC DNA]</scope>
    <source>
        <strain evidence="11 12">ATCC BAA-1530</strain>
    </source>
</reference>
<keyword evidence="5 9" id="KW-0227">DNA damage</keyword>
<evidence type="ECO:0000256" key="1">
    <source>
        <dbReference type="ARBA" id="ARBA00003618"/>
    </source>
</evidence>
<dbReference type="Gene3D" id="3.40.50.300">
    <property type="entry name" value="P-loop containing nucleotide triphosphate hydrolases"/>
    <property type="match status" value="2"/>
</dbReference>
<evidence type="ECO:0000256" key="4">
    <source>
        <dbReference type="ARBA" id="ARBA00022741"/>
    </source>
</evidence>
<evidence type="ECO:0000256" key="5">
    <source>
        <dbReference type="ARBA" id="ARBA00022763"/>
    </source>
</evidence>
<dbReference type="Pfam" id="PF02463">
    <property type="entry name" value="SMC_N"/>
    <property type="match status" value="1"/>
</dbReference>
<dbReference type="InterPro" id="IPR027417">
    <property type="entry name" value="P-loop_NTPase"/>
</dbReference>
<feature type="domain" description="RecF/RecN/SMC N-terminal" evidence="10">
    <location>
        <begin position="3"/>
        <end position="508"/>
    </location>
</feature>
<dbReference type="GO" id="GO:0009432">
    <property type="term" value="P:SOS response"/>
    <property type="evidence" value="ECO:0007669"/>
    <property type="project" value="UniProtKB-ARBA"/>
</dbReference>
<protein>
    <recommendedName>
        <fullName evidence="3 9">DNA repair protein RecN</fullName>
    </recommendedName>
    <alternativeName>
        <fullName evidence="8 9">Recombination protein N</fullName>
    </alternativeName>
</protein>
<keyword evidence="4" id="KW-0547">Nucleotide-binding</keyword>
<dbReference type="RefSeq" id="WP_019620869.1">
    <property type="nucleotide sequence ID" value="NZ_AP014545.1"/>
</dbReference>
<comment type="similarity">
    <text evidence="2 9">Belongs to the RecN family.</text>
</comment>
<accession>A0A7R6SRB2</accession>
<dbReference type="Proteomes" id="UP000595663">
    <property type="component" value="Chromosome"/>
</dbReference>
<evidence type="ECO:0000256" key="9">
    <source>
        <dbReference type="PIRNR" id="PIRNR003128"/>
    </source>
</evidence>
<evidence type="ECO:0000256" key="6">
    <source>
        <dbReference type="ARBA" id="ARBA00022840"/>
    </source>
</evidence>
<dbReference type="GO" id="GO:0006310">
    <property type="term" value="P:DNA recombination"/>
    <property type="evidence" value="ECO:0007669"/>
    <property type="project" value="InterPro"/>
</dbReference>
<dbReference type="PANTHER" id="PTHR11059:SF0">
    <property type="entry name" value="DNA REPAIR PROTEIN RECN"/>
    <property type="match status" value="1"/>
</dbReference>
<evidence type="ECO:0000259" key="10">
    <source>
        <dbReference type="Pfam" id="PF02463"/>
    </source>
</evidence>
<keyword evidence="6" id="KW-0067">ATP-binding</keyword>
<evidence type="ECO:0000256" key="8">
    <source>
        <dbReference type="ARBA" id="ARBA00033408"/>
    </source>
</evidence>
<organism evidence="11 12">
    <name type="scientific">Amphritea japonica ATCC BAA-1530</name>
    <dbReference type="NCBI Taxonomy" id="1278309"/>
    <lineage>
        <taxon>Bacteria</taxon>
        <taxon>Pseudomonadati</taxon>
        <taxon>Pseudomonadota</taxon>
        <taxon>Gammaproteobacteria</taxon>
        <taxon>Oceanospirillales</taxon>
        <taxon>Oceanospirillaceae</taxon>
        <taxon>Amphritea</taxon>
    </lineage>
</organism>
<dbReference type="OrthoDB" id="9806954at2"/>
<dbReference type="NCBIfam" id="TIGR00634">
    <property type="entry name" value="recN"/>
    <property type="match status" value="1"/>
</dbReference>
<comment type="function">
    <text evidence="1 9">May be involved in recombinational repair of damaged DNA.</text>
</comment>
<evidence type="ECO:0000256" key="3">
    <source>
        <dbReference type="ARBA" id="ARBA00021315"/>
    </source>
</evidence>
<evidence type="ECO:0000256" key="7">
    <source>
        <dbReference type="ARBA" id="ARBA00023204"/>
    </source>
</evidence>
<dbReference type="InterPro" id="IPR004604">
    <property type="entry name" value="DNA_recomb/repair_RecN"/>
</dbReference>
<evidence type="ECO:0000256" key="2">
    <source>
        <dbReference type="ARBA" id="ARBA00009441"/>
    </source>
</evidence>
<dbReference type="NCBIfam" id="NF008121">
    <property type="entry name" value="PRK10869.1"/>
    <property type="match status" value="1"/>
</dbReference>
<evidence type="ECO:0000313" key="11">
    <source>
        <dbReference type="EMBL" id="BBB24955.1"/>
    </source>
</evidence>
<sequence length="558" mass="62085">MLTQLNIRNYAIVEELDLELDAGMTVVSGETGAGKSIMLDALGLTLGDRADMGSVRKGAERAEIIASFDITNIPSARKWLQLQDMDDDECILRRVITSEGRSRSYINGSPCPITKVKELGEYLIEIHGQHEHQRLLKKDHHRYLLDAYSGKAELAKQTRQLFRNWNTLNKRLQQLSAQSEEQTARLQLLSYQAEELEQLELTEGEFEALVEEQSTLANAGEIIQSGQQILQLTSEDETTNCLSLINQCQHLLENIKGTSPSITQTVEMLNSAHIQIEEAAQEISHYLERVELNPERQAIVESRLSAIFDLARKHRIPAEQLSRFHQDIHSELENLNLSDQALEQLHQETQEARKTFLNSAEKLSKVRIKAAKALSSDVDKQLHSLGMEAAKLTVGLTPYTKDHLSAHGLEEVEFLISTNAGQPPRPLNKVASGGELSRVSLAIQVITAQTSSTPTLIFDEVDVGIGGAIAEVVGKLLRQLGENNQILVVTHQPQVASQGHQHLFVSKQTVKDKTITRIDRLKIDQRVGEVARMLGGIDVTETSLDHAREMLGLADARS</sequence>
<dbReference type="GO" id="GO:0006281">
    <property type="term" value="P:DNA repair"/>
    <property type="evidence" value="ECO:0007669"/>
    <property type="project" value="UniProtKB-KW"/>
</dbReference>
<gene>
    <name evidence="11" type="primary">recN</name>
    <name evidence="11" type="ORF">AMJAP_0356</name>
</gene>
<dbReference type="GO" id="GO:0043590">
    <property type="term" value="C:bacterial nucleoid"/>
    <property type="evidence" value="ECO:0007669"/>
    <property type="project" value="TreeGrafter"/>
</dbReference>
<dbReference type="FunFam" id="3.40.50.300:FF:000356">
    <property type="entry name" value="DNA repair protein RecN"/>
    <property type="match status" value="1"/>
</dbReference>
<keyword evidence="7 9" id="KW-0234">DNA repair</keyword>
<dbReference type="EMBL" id="AP014545">
    <property type="protein sequence ID" value="BBB24955.1"/>
    <property type="molecule type" value="Genomic_DNA"/>
</dbReference>
<dbReference type="PIRSF" id="PIRSF003128">
    <property type="entry name" value="RecN"/>
    <property type="match status" value="1"/>
</dbReference>
<proteinExistence type="inferred from homology"/>
<dbReference type="FunFam" id="3.40.50.300:FF:000319">
    <property type="entry name" value="DNA repair protein RecN"/>
    <property type="match status" value="1"/>
</dbReference>